<dbReference type="SMART" id="SM00724">
    <property type="entry name" value="TLC"/>
    <property type="match status" value="1"/>
</dbReference>
<evidence type="ECO:0000256" key="7">
    <source>
        <dbReference type="ARBA" id="ARBA00023010"/>
    </source>
</evidence>
<dbReference type="RefSeq" id="XP_032817634.1">
    <property type="nucleotide sequence ID" value="XM_032961743.1"/>
</dbReference>
<dbReference type="PANTHER" id="PTHR12371:SF4">
    <property type="entry name" value="TRANSLOCATING CHAIN-ASSOCIATED MEMBRANE PROTEIN 2"/>
    <property type="match status" value="1"/>
</dbReference>
<dbReference type="GO" id="GO:0006616">
    <property type="term" value="P:SRP-dependent cotranslational protein targeting to membrane, translocation"/>
    <property type="evidence" value="ECO:0007669"/>
    <property type="project" value="InterPro"/>
</dbReference>
<feature type="domain" description="TLC" evidence="12">
    <location>
        <begin position="115"/>
        <end position="324"/>
    </location>
</feature>
<evidence type="ECO:0000256" key="11">
    <source>
        <dbReference type="SAM" id="Phobius"/>
    </source>
</evidence>
<name>A0AAJ7THS1_PETMA</name>
<evidence type="ECO:0000256" key="3">
    <source>
        <dbReference type="ARBA" id="ARBA00022448"/>
    </source>
</evidence>
<comment type="subcellular location">
    <subcellularLocation>
        <location evidence="1">Membrane</location>
        <topology evidence="1">Multi-pass membrane protein</topology>
    </subcellularLocation>
</comment>
<organism evidence="13 14">
    <name type="scientific">Petromyzon marinus</name>
    <name type="common">Sea lamprey</name>
    <dbReference type="NCBI Taxonomy" id="7757"/>
    <lineage>
        <taxon>Eukaryota</taxon>
        <taxon>Metazoa</taxon>
        <taxon>Chordata</taxon>
        <taxon>Craniata</taxon>
        <taxon>Vertebrata</taxon>
        <taxon>Cyclostomata</taxon>
        <taxon>Hyperoartia</taxon>
        <taxon>Petromyzontiformes</taxon>
        <taxon>Petromyzontidae</taxon>
        <taxon>Petromyzon</taxon>
    </lineage>
</organism>
<protein>
    <recommendedName>
        <fullName evidence="9">Translocating chain-associated membrane protein</fullName>
    </recommendedName>
</protein>
<evidence type="ECO:0000256" key="5">
    <source>
        <dbReference type="ARBA" id="ARBA00022927"/>
    </source>
</evidence>
<feature type="transmembrane region" description="Helical" evidence="11">
    <location>
        <begin position="250"/>
        <end position="272"/>
    </location>
</feature>
<keyword evidence="6 11" id="KW-1133">Transmembrane helix</keyword>
<feature type="transmembrane region" description="Helical" evidence="11">
    <location>
        <begin position="21"/>
        <end position="39"/>
    </location>
</feature>
<keyword evidence="4 10" id="KW-0812">Transmembrane</keyword>
<dbReference type="GO" id="GO:0045048">
    <property type="term" value="P:protein insertion into ER membrane"/>
    <property type="evidence" value="ECO:0007669"/>
    <property type="project" value="TreeGrafter"/>
</dbReference>
<sequence>MGLRKKSKSPPLFSQDFVIQNHADIMIFVVIAFLFGVMFEATANTAFMFMSIQHNITTQDEDGSGEPSSVYQYGKKDFATIFFYIIVAIVIHGTVQEYILDKLHRRLHLSKMKHSKYNESGQLSFFSLIFSFWGLYIIIVEEYATQLSRLWEGFPHTTMSCYVKFYYIFQLAYWVHALPELYFQKIKKEEISKQLQHISLYIIHIAAAYLLNLTRLGMLLIVLHYMVEFVFHISRIFYFIDENYQKGFQVWAVLFGLSRLITLTLSVLTIGFGLARSENQTLDVAAGNFNTLLIRICLLALICLTQAWMMWTFIKFQLRQWREYKMSISNKKKQATLKLKKDSAYENGIVKITTGPSVNGKKRKSS</sequence>
<feature type="transmembrane region" description="Helical" evidence="11">
    <location>
        <begin position="217"/>
        <end position="238"/>
    </location>
</feature>
<evidence type="ECO:0000256" key="10">
    <source>
        <dbReference type="PROSITE-ProRule" id="PRU00205"/>
    </source>
</evidence>
<evidence type="ECO:0000256" key="8">
    <source>
        <dbReference type="ARBA" id="ARBA00023136"/>
    </source>
</evidence>
<keyword evidence="13" id="KW-1185">Reference proteome</keyword>
<gene>
    <name evidence="14" type="primary">LOC116946634</name>
</gene>
<feature type="transmembrane region" description="Helical" evidence="11">
    <location>
        <begin position="292"/>
        <end position="314"/>
    </location>
</feature>
<accession>A0AAJ7THS1</accession>
<dbReference type="PANTHER" id="PTHR12371">
    <property type="entry name" value="TRANSLOCATION ASSOCIATED MEMBRANE PROTEIN"/>
    <property type="match status" value="1"/>
</dbReference>
<comment type="similarity">
    <text evidence="2 9">Belongs to the TRAM family.</text>
</comment>
<dbReference type="KEGG" id="pmrn:116946634"/>
<evidence type="ECO:0000313" key="14">
    <source>
        <dbReference type="RefSeq" id="XP_032817634.1"/>
    </source>
</evidence>
<dbReference type="Proteomes" id="UP001318040">
    <property type="component" value="Chromosome 27"/>
</dbReference>
<evidence type="ECO:0000256" key="6">
    <source>
        <dbReference type="ARBA" id="ARBA00022989"/>
    </source>
</evidence>
<dbReference type="AlphaFoldDB" id="A0AAJ7THS1"/>
<keyword evidence="5 9" id="KW-0653">Protein transport</keyword>
<dbReference type="GeneID" id="116946634"/>
<keyword evidence="8 10" id="KW-0472">Membrane</keyword>
<feature type="transmembrane region" description="Helical" evidence="11">
    <location>
        <begin position="81"/>
        <end position="100"/>
    </location>
</feature>
<evidence type="ECO:0000256" key="4">
    <source>
        <dbReference type="ARBA" id="ARBA00022692"/>
    </source>
</evidence>
<dbReference type="InterPro" id="IPR006634">
    <property type="entry name" value="TLC-dom"/>
</dbReference>
<evidence type="ECO:0000256" key="1">
    <source>
        <dbReference type="ARBA" id="ARBA00004141"/>
    </source>
</evidence>
<keyword evidence="7 9" id="KW-0811">Translocation</keyword>
<evidence type="ECO:0000313" key="13">
    <source>
        <dbReference type="Proteomes" id="UP001318040"/>
    </source>
</evidence>
<dbReference type="Pfam" id="PF03798">
    <property type="entry name" value="TRAM_LAG1_CLN8"/>
    <property type="match status" value="1"/>
</dbReference>
<reference evidence="14" key="1">
    <citation type="submission" date="2025-08" db="UniProtKB">
        <authorList>
            <consortium name="RefSeq"/>
        </authorList>
    </citation>
    <scope>IDENTIFICATION</scope>
    <source>
        <tissue evidence="14">Sperm</tissue>
    </source>
</reference>
<dbReference type="GO" id="GO:0005789">
    <property type="term" value="C:endoplasmic reticulum membrane"/>
    <property type="evidence" value="ECO:0007669"/>
    <property type="project" value="TreeGrafter"/>
</dbReference>
<dbReference type="PROSITE" id="PS50922">
    <property type="entry name" value="TLC"/>
    <property type="match status" value="1"/>
</dbReference>
<keyword evidence="3 9" id="KW-0813">Transport</keyword>
<evidence type="ECO:0000259" key="12">
    <source>
        <dbReference type="PROSITE" id="PS50922"/>
    </source>
</evidence>
<dbReference type="InterPro" id="IPR016447">
    <property type="entry name" value="Translocation_assoc_membrane"/>
</dbReference>
<dbReference type="PIRSF" id="PIRSF005449">
    <property type="entry name" value="Translocation_assoc_membrane"/>
    <property type="match status" value="1"/>
</dbReference>
<proteinExistence type="inferred from homology"/>
<feature type="transmembrane region" description="Helical" evidence="11">
    <location>
        <begin position="121"/>
        <end position="139"/>
    </location>
</feature>
<evidence type="ECO:0000256" key="9">
    <source>
        <dbReference type="PIRNR" id="PIRNR005449"/>
    </source>
</evidence>
<evidence type="ECO:0000256" key="2">
    <source>
        <dbReference type="ARBA" id="ARBA00005999"/>
    </source>
</evidence>